<organism evidence="7 8">
    <name type="scientific">Phyllachora maydis</name>
    <dbReference type="NCBI Taxonomy" id="1825666"/>
    <lineage>
        <taxon>Eukaryota</taxon>
        <taxon>Fungi</taxon>
        <taxon>Dikarya</taxon>
        <taxon>Ascomycota</taxon>
        <taxon>Pezizomycotina</taxon>
        <taxon>Sordariomycetes</taxon>
        <taxon>Sordariomycetidae</taxon>
        <taxon>Phyllachorales</taxon>
        <taxon>Phyllachoraceae</taxon>
        <taxon>Phyllachora</taxon>
    </lineage>
</organism>
<sequence length="547" mass="58264">MTGNNMHNLTTLIKRLEAATARLEDIASSTIELPQAVPALQNTLASPASATSSVSTPQALSTPAPAPGPRPAPAPAPAPAAPPEPIPESVEDFDAFLSGAVKTYATKSNALGGLVAEQAAHVVRGFTEQRRFLLVATKCKKPDLAGPETSVFQDLLKPINNALVAVTEIKESNRGCPVFSQLSTVAEGIMVLAWITVDTRPYKHIEECLGSAQFFGNRVLKEFKDKDAQQVEWVQSFYQVFRDLTEHVKNNCPNGPWNPTGKSLQDVVKTMSAVPPLPAPPVVTGAGAPPAPPPPPPPPPGPPPVIKIKEQQKAEPVPSGGFGAVFSELNQGESVTKSLRKVDRSEMTHKNPSLRSDATVPSRDGSVRAKSPAPGKKPKPESMRVKKPAKKELEGNKWTVENFEKEPAPIEIEASIAHSVLISKCSGTTIIIKGKANAVTVENTSRLSLVVDSLVSTVDAVKSTNFALQVLGTIPTVMLDQIDGAQIYFSKESSATKIFSSKSAGINLNVIAGPDEDYKEVPLPSQLCSYYDEQKGDLVNEIVSHAG</sequence>
<feature type="domain" description="C-CAP/cofactor C-like" evidence="6">
    <location>
        <begin position="388"/>
        <end position="523"/>
    </location>
</feature>
<gene>
    <name evidence="7" type="ORF">P8C59_001486</name>
</gene>
<dbReference type="Proteomes" id="UP001217918">
    <property type="component" value="Unassembled WGS sequence"/>
</dbReference>
<evidence type="ECO:0000313" key="8">
    <source>
        <dbReference type="Proteomes" id="UP001217918"/>
    </source>
</evidence>
<feature type="region of interest" description="Disordered" evidence="5">
    <location>
        <begin position="48"/>
        <end position="89"/>
    </location>
</feature>
<evidence type="ECO:0000256" key="1">
    <source>
        <dbReference type="ARBA" id="ARBA00007659"/>
    </source>
</evidence>
<dbReference type="GO" id="GO:0019933">
    <property type="term" value="P:cAMP-mediated signaling"/>
    <property type="evidence" value="ECO:0007669"/>
    <property type="project" value="TreeGrafter"/>
</dbReference>
<dbReference type="GO" id="GO:0008179">
    <property type="term" value="F:adenylate cyclase binding"/>
    <property type="evidence" value="ECO:0007669"/>
    <property type="project" value="TreeGrafter"/>
</dbReference>
<dbReference type="Pfam" id="PF21938">
    <property type="entry name" value="CAP_N"/>
    <property type="match status" value="1"/>
</dbReference>
<feature type="compositionally biased region" description="Basic and acidic residues" evidence="5">
    <location>
        <begin position="340"/>
        <end position="349"/>
    </location>
</feature>
<name>A0AAD9HZU6_9PEZI</name>
<dbReference type="SUPFAM" id="SSF101278">
    <property type="entry name" value="N-terminal domain of adenylylcyclase associated protein, CAP"/>
    <property type="match status" value="1"/>
</dbReference>
<dbReference type="EMBL" id="JAQQPM010000001">
    <property type="protein sequence ID" value="KAK2067777.1"/>
    <property type="molecule type" value="Genomic_DNA"/>
</dbReference>
<dbReference type="PROSITE" id="PS01088">
    <property type="entry name" value="CAP_1"/>
    <property type="match status" value="1"/>
</dbReference>
<dbReference type="FunFam" id="1.25.40.330:FF:000001">
    <property type="entry name" value="Adenylyl cyclase-associated protein"/>
    <property type="match status" value="1"/>
</dbReference>
<feature type="compositionally biased region" description="Pro residues" evidence="5">
    <location>
        <begin position="289"/>
        <end position="305"/>
    </location>
</feature>
<feature type="compositionally biased region" description="Pro residues" evidence="5">
    <location>
        <begin position="64"/>
        <end position="86"/>
    </location>
</feature>
<dbReference type="PANTHER" id="PTHR10652">
    <property type="entry name" value="ADENYLYL CYCLASE-ASSOCIATED PROTEIN"/>
    <property type="match status" value="1"/>
</dbReference>
<dbReference type="AlphaFoldDB" id="A0AAD9HZU6"/>
<dbReference type="InterPro" id="IPR053950">
    <property type="entry name" value="CAP_N"/>
</dbReference>
<dbReference type="InterPro" id="IPR013992">
    <property type="entry name" value="Adenylate_cyclase-assoc_CAP_N"/>
</dbReference>
<dbReference type="Gene3D" id="2.160.20.70">
    <property type="match status" value="1"/>
</dbReference>
<comment type="caution">
    <text evidence="7">The sequence shown here is derived from an EMBL/GenBank/DDBJ whole genome shotgun (WGS) entry which is preliminary data.</text>
</comment>
<dbReference type="Pfam" id="PF01213">
    <property type="entry name" value="CAP_N-CM"/>
    <property type="match status" value="1"/>
</dbReference>
<evidence type="ECO:0000313" key="7">
    <source>
        <dbReference type="EMBL" id="KAK2067777.1"/>
    </source>
</evidence>
<dbReference type="GO" id="GO:0005737">
    <property type="term" value="C:cytoplasm"/>
    <property type="evidence" value="ECO:0007669"/>
    <property type="project" value="TreeGrafter"/>
</dbReference>
<dbReference type="InterPro" id="IPR006599">
    <property type="entry name" value="CARP_motif"/>
</dbReference>
<dbReference type="GO" id="GO:0003779">
    <property type="term" value="F:actin binding"/>
    <property type="evidence" value="ECO:0007669"/>
    <property type="project" value="InterPro"/>
</dbReference>
<dbReference type="PROSITE" id="PS51329">
    <property type="entry name" value="C_CAP_COFACTOR_C"/>
    <property type="match status" value="1"/>
</dbReference>
<dbReference type="InterPro" id="IPR001837">
    <property type="entry name" value="Adenylate_cyclase-assoc_CAP"/>
</dbReference>
<dbReference type="SUPFAM" id="SSF69340">
    <property type="entry name" value="C-terminal domain of adenylylcyclase associated protein"/>
    <property type="match status" value="1"/>
</dbReference>
<dbReference type="InterPro" id="IPR013912">
    <property type="entry name" value="Adenylate_cyclase-assoc_CAP_C"/>
</dbReference>
<feature type="region of interest" description="Disordered" evidence="5">
    <location>
        <begin position="278"/>
        <end position="393"/>
    </location>
</feature>
<evidence type="ECO:0000256" key="4">
    <source>
        <dbReference type="RuleBase" id="RU000647"/>
    </source>
</evidence>
<feature type="compositionally biased region" description="Polar residues" evidence="5">
    <location>
        <begin position="328"/>
        <end position="337"/>
    </location>
</feature>
<dbReference type="SMART" id="SM00673">
    <property type="entry name" value="CARP"/>
    <property type="match status" value="2"/>
</dbReference>
<dbReference type="InterPro" id="IPR016098">
    <property type="entry name" value="CAP/MinC_C"/>
</dbReference>
<dbReference type="GO" id="GO:0007015">
    <property type="term" value="P:actin filament organization"/>
    <property type="evidence" value="ECO:0007669"/>
    <property type="project" value="TreeGrafter"/>
</dbReference>
<dbReference type="InterPro" id="IPR036223">
    <property type="entry name" value="CAP_C_sf"/>
</dbReference>
<evidence type="ECO:0000259" key="6">
    <source>
        <dbReference type="PROSITE" id="PS51329"/>
    </source>
</evidence>
<accession>A0AAD9HZU6</accession>
<dbReference type="InterPro" id="IPR036222">
    <property type="entry name" value="CAP_N_sf"/>
</dbReference>
<dbReference type="InterPro" id="IPR017901">
    <property type="entry name" value="C-CAP_CF_C-like"/>
</dbReference>
<evidence type="ECO:0000256" key="5">
    <source>
        <dbReference type="SAM" id="MobiDB-lite"/>
    </source>
</evidence>
<feature type="compositionally biased region" description="Low complexity" evidence="5">
    <location>
        <begin position="48"/>
        <end position="59"/>
    </location>
</feature>
<dbReference type="Gene3D" id="1.25.40.330">
    <property type="entry name" value="Adenylate cyclase-associated CAP, N-terminal domain"/>
    <property type="match status" value="1"/>
</dbReference>
<reference evidence="7" key="1">
    <citation type="journal article" date="2023" name="Mol. Plant Microbe Interact.">
        <title>Elucidating the Obligate Nature and Biological Capacity of an Invasive Fungal Corn Pathogen.</title>
        <authorList>
            <person name="MacCready J.S."/>
            <person name="Roggenkamp E.M."/>
            <person name="Gdanetz K."/>
            <person name="Chilvers M.I."/>
        </authorList>
    </citation>
    <scope>NUCLEOTIDE SEQUENCE</scope>
    <source>
        <strain evidence="7">PM02</strain>
    </source>
</reference>
<evidence type="ECO:0000256" key="3">
    <source>
        <dbReference type="ARBA" id="ARBA00072052"/>
    </source>
</evidence>
<comment type="similarity">
    <text evidence="1 4">Belongs to the CAP family.</text>
</comment>
<dbReference type="InterPro" id="IPR018106">
    <property type="entry name" value="CAP_CS_N"/>
</dbReference>
<evidence type="ECO:0000256" key="2">
    <source>
        <dbReference type="ARBA" id="ARBA00054756"/>
    </source>
</evidence>
<dbReference type="Pfam" id="PF08603">
    <property type="entry name" value="CAP_C"/>
    <property type="match status" value="1"/>
</dbReference>
<comment type="function">
    <text evidence="2">The N-terminal domain binds to adenylyl cyclase, thereby enabling adenylyl cyclase to be activated by upstream regulatory signals, such as Ras. The C-terminal domain is required for normal cellular morphology and growth control.</text>
</comment>
<dbReference type="PANTHER" id="PTHR10652:SF0">
    <property type="entry name" value="ADENYLYL CYCLASE-ASSOCIATED PROTEIN"/>
    <property type="match status" value="1"/>
</dbReference>
<feature type="compositionally biased region" description="Basic and acidic residues" evidence="5">
    <location>
        <begin position="378"/>
        <end position="393"/>
    </location>
</feature>
<keyword evidence="8" id="KW-1185">Reference proteome</keyword>
<dbReference type="FunFam" id="2.160.20.70:FF:000008">
    <property type="entry name" value="Adenylyl cyclase-associated protein"/>
    <property type="match status" value="1"/>
</dbReference>
<proteinExistence type="inferred from homology"/>
<protein>
    <recommendedName>
        <fullName evidence="3 4">Adenylyl cyclase-associated protein</fullName>
    </recommendedName>
</protein>